<comment type="subunit">
    <text evidence="2">Consists of at least two heavy chains and a number of intermediate and light chains.</text>
</comment>
<dbReference type="VEuPathDB" id="TriTrypDB:TcIL3000_10_3900"/>
<keyword evidence="8 11" id="KW-0206">Cytoskeleton</keyword>
<evidence type="ECO:0000256" key="4">
    <source>
        <dbReference type="ARBA" id="ARBA00022701"/>
    </source>
</evidence>
<dbReference type="GO" id="GO:0030286">
    <property type="term" value="C:dynein complex"/>
    <property type="evidence" value="ECO:0007669"/>
    <property type="project" value="UniProtKB-KW"/>
</dbReference>
<evidence type="ECO:0000256" key="12">
    <source>
        <dbReference type="SAM" id="MobiDB-lite"/>
    </source>
</evidence>
<evidence type="ECO:0000256" key="9">
    <source>
        <dbReference type="ARBA" id="ARBA00023273"/>
    </source>
</evidence>
<dbReference type="GO" id="GO:0007017">
    <property type="term" value="P:microtubule-based process"/>
    <property type="evidence" value="ECO:0007669"/>
    <property type="project" value="InterPro"/>
</dbReference>
<evidence type="ECO:0000313" key="13">
    <source>
        <dbReference type="EMBL" id="CCC93627.1"/>
    </source>
</evidence>
<keyword evidence="4 11" id="KW-0493">Microtubule</keyword>
<comment type="function">
    <text evidence="10">Force generating protein of respiratory cilia. Produces force towards the minus ends of microtubules. Dynein has ATPase activity.</text>
</comment>
<evidence type="ECO:0000256" key="8">
    <source>
        <dbReference type="ARBA" id="ARBA00023212"/>
    </source>
</evidence>
<dbReference type="SUPFAM" id="SSF54648">
    <property type="entry name" value="DLC"/>
    <property type="match status" value="1"/>
</dbReference>
<keyword evidence="9" id="KW-0966">Cell projection</keyword>
<keyword evidence="6" id="KW-0969">Cilium</keyword>
<keyword evidence="5 11" id="KW-0243">Dynein</keyword>
<sequence length="141" mass="16269">MELKNKIKSKKLSSLLSRSRSVKGRNKTRMASNVKDADGPCNIDSIRQYVTPLNYPLEKVSDMAEEMRAECKEIVVNAIEKHEDSYELAARHIKEQMDKKYGPSWHCVMGEGFGFEISYEMKHLMYMFHKGYVAIVVFKGL</sequence>
<accession>G0UW61</accession>
<evidence type="ECO:0000256" key="2">
    <source>
        <dbReference type="ARBA" id="ARBA00011655"/>
    </source>
</evidence>
<dbReference type="PANTHER" id="PTHR11886:SF2">
    <property type="entry name" value="DYNEIN AXONEMAL LIGHT CHAIN 4"/>
    <property type="match status" value="1"/>
</dbReference>
<dbReference type="Gene3D" id="3.30.740.10">
    <property type="entry name" value="Protein Inhibitor Of Neuronal Nitric Oxide Synthase"/>
    <property type="match status" value="1"/>
</dbReference>
<dbReference type="FunFam" id="3.30.740.10:FF:000002">
    <property type="entry name" value="Dynein light chain"/>
    <property type="match status" value="1"/>
</dbReference>
<dbReference type="CDD" id="cd21453">
    <property type="entry name" value="DLC-like_DNAL4"/>
    <property type="match status" value="1"/>
</dbReference>
<dbReference type="PANTHER" id="PTHR11886">
    <property type="entry name" value="DYNEIN LIGHT CHAIN"/>
    <property type="match status" value="1"/>
</dbReference>
<evidence type="ECO:0000256" key="10">
    <source>
        <dbReference type="ARBA" id="ARBA00057688"/>
    </source>
</evidence>
<dbReference type="GO" id="GO:0005874">
    <property type="term" value="C:microtubule"/>
    <property type="evidence" value="ECO:0007669"/>
    <property type="project" value="UniProtKB-KW"/>
</dbReference>
<name>G0UW61_TRYCI</name>
<evidence type="ECO:0000256" key="3">
    <source>
        <dbReference type="ARBA" id="ARBA00022490"/>
    </source>
</evidence>
<dbReference type="InterPro" id="IPR037177">
    <property type="entry name" value="DLC_sf"/>
</dbReference>
<evidence type="ECO:0000256" key="11">
    <source>
        <dbReference type="RuleBase" id="RU365010"/>
    </source>
</evidence>
<organism evidence="13">
    <name type="scientific">Trypanosoma congolense (strain IL3000)</name>
    <dbReference type="NCBI Taxonomy" id="1068625"/>
    <lineage>
        <taxon>Eukaryota</taxon>
        <taxon>Discoba</taxon>
        <taxon>Euglenozoa</taxon>
        <taxon>Kinetoplastea</taxon>
        <taxon>Metakinetoplastina</taxon>
        <taxon>Trypanosomatida</taxon>
        <taxon>Trypanosomatidae</taxon>
        <taxon>Trypanosoma</taxon>
        <taxon>Nannomonas</taxon>
    </lineage>
</organism>
<feature type="region of interest" description="Disordered" evidence="12">
    <location>
        <begin position="15"/>
        <end position="36"/>
    </location>
</feature>
<dbReference type="Pfam" id="PF01221">
    <property type="entry name" value="Dynein_light"/>
    <property type="match status" value="1"/>
</dbReference>
<evidence type="ECO:0000256" key="6">
    <source>
        <dbReference type="ARBA" id="ARBA00023069"/>
    </source>
</evidence>
<dbReference type="SMART" id="SM01375">
    <property type="entry name" value="Dynein_light"/>
    <property type="match status" value="1"/>
</dbReference>
<dbReference type="GO" id="GO:0005930">
    <property type="term" value="C:axoneme"/>
    <property type="evidence" value="ECO:0007669"/>
    <property type="project" value="UniProtKB-SubCell"/>
</dbReference>
<comment type="subcellular location">
    <subcellularLocation>
        <location evidence="1">Cytoplasm</location>
        <location evidence="1">Cytoskeleton</location>
        <location evidence="1">Cilium axoneme</location>
    </subcellularLocation>
</comment>
<evidence type="ECO:0000256" key="1">
    <source>
        <dbReference type="ARBA" id="ARBA00004430"/>
    </source>
</evidence>
<keyword evidence="7 11" id="KW-0505">Motor protein</keyword>
<gene>
    <name evidence="13" type="ORF">TCIL3000_10_3900</name>
</gene>
<proteinExistence type="inferred from homology"/>
<evidence type="ECO:0000256" key="5">
    <source>
        <dbReference type="ARBA" id="ARBA00023017"/>
    </source>
</evidence>
<dbReference type="EMBL" id="HE575323">
    <property type="protein sequence ID" value="CCC93627.1"/>
    <property type="molecule type" value="Genomic_DNA"/>
</dbReference>
<keyword evidence="3 11" id="KW-0963">Cytoplasm</keyword>
<protein>
    <recommendedName>
        <fullName evidence="11">Dynein light chain</fullName>
    </recommendedName>
</protein>
<evidence type="ECO:0000256" key="7">
    <source>
        <dbReference type="ARBA" id="ARBA00023175"/>
    </source>
</evidence>
<dbReference type="AlphaFoldDB" id="G0UW61"/>
<dbReference type="InterPro" id="IPR001372">
    <property type="entry name" value="Dynein_light_chain_typ-1/2"/>
</dbReference>
<reference evidence="13" key="1">
    <citation type="journal article" date="2012" name="Proc. Natl. Acad. Sci. U.S.A.">
        <title>Antigenic diversity is generated by distinct evolutionary mechanisms in African trypanosome species.</title>
        <authorList>
            <person name="Jackson A.P."/>
            <person name="Berry A."/>
            <person name="Aslett M."/>
            <person name="Allison H.C."/>
            <person name="Burton P."/>
            <person name="Vavrova-Anderson J."/>
            <person name="Brown R."/>
            <person name="Browne H."/>
            <person name="Corton N."/>
            <person name="Hauser H."/>
            <person name="Gamble J."/>
            <person name="Gilderthorp R."/>
            <person name="Marcello L."/>
            <person name="McQuillan J."/>
            <person name="Otto T.D."/>
            <person name="Quail M.A."/>
            <person name="Sanders M.J."/>
            <person name="van Tonder A."/>
            <person name="Ginger M.L."/>
            <person name="Field M.C."/>
            <person name="Barry J.D."/>
            <person name="Hertz-Fowler C."/>
            <person name="Berriman M."/>
        </authorList>
    </citation>
    <scope>NUCLEOTIDE SEQUENCE</scope>
    <source>
        <strain evidence="13">IL3000</strain>
    </source>
</reference>
<comment type="similarity">
    <text evidence="11">Belongs to the dynein light chain family.</text>
</comment>